<feature type="transmembrane region" description="Helical" evidence="7">
    <location>
        <begin position="68"/>
        <end position="89"/>
    </location>
</feature>
<evidence type="ECO:0008006" key="10">
    <source>
        <dbReference type="Google" id="ProtNLM"/>
    </source>
</evidence>
<comment type="caution">
    <text evidence="8">The sequence shown here is derived from an EMBL/GenBank/DDBJ whole genome shotgun (WGS) entry which is preliminary data.</text>
</comment>
<feature type="transmembrane region" description="Helical" evidence="7">
    <location>
        <begin position="226"/>
        <end position="244"/>
    </location>
</feature>
<dbReference type="GO" id="GO:0015293">
    <property type="term" value="F:symporter activity"/>
    <property type="evidence" value="ECO:0007669"/>
    <property type="project" value="InterPro"/>
</dbReference>
<feature type="transmembrane region" description="Helical" evidence="7">
    <location>
        <begin position="256"/>
        <end position="278"/>
    </location>
</feature>
<dbReference type="RefSeq" id="WP_309939024.1">
    <property type="nucleotide sequence ID" value="NZ_AP025305.1"/>
</dbReference>
<keyword evidence="9" id="KW-1185">Reference proteome</keyword>
<dbReference type="PANTHER" id="PTHR42865:SF5">
    <property type="entry name" value="L-CYSTINE TRANSPORTER TCYP"/>
    <property type="match status" value="1"/>
</dbReference>
<keyword evidence="4 7" id="KW-0812">Transmembrane</keyword>
<feature type="transmembrane region" description="Helical" evidence="7">
    <location>
        <begin position="396"/>
        <end position="420"/>
    </location>
</feature>
<feature type="transmembrane region" description="Helical" evidence="7">
    <location>
        <begin position="177"/>
        <end position="196"/>
    </location>
</feature>
<reference evidence="8" key="1">
    <citation type="submission" date="2023-07" db="EMBL/GenBank/DDBJ databases">
        <title>Genomic Encyclopedia of Type Strains, Phase IV (KMG-IV): sequencing the most valuable type-strain genomes for metagenomic binning, comparative biology and taxonomic classification.</title>
        <authorList>
            <person name="Goeker M."/>
        </authorList>
    </citation>
    <scope>NUCLEOTIDE SEQUENCE</scope>
    <source>
        <strain evidence="8">DSM 26174</strain>
    </source>
</reference>
<comment type="similarity">
    <text evidence="2">Belongs to the dicarboxylate/amino acid:cation symporter (DAACS) (TC 2.A.23) family.</text>
</comment>
<dbReference type="AlphaFoldDB" id="A0AAE3XMM2"/>
<dbReference type="SUPFAM" id="SSF118215">
    <property type="entry name" value="Proton glutamate symport protein"/>
    <property type="match status" value="1"/>
</dbReference>
<sequence>MEVALGLVFMILAVVAIRWTGKKFQKSIVKNLTAVVLGVIFGVLIFYLMKDGVYDEFKYYLKSVSNVYIRSLKMMIVPIVFISVTTTIVSLDHRKSLGKKFSQVISFFVVSIVGASLLSYLLAMNFNFSDLVDIKTIQESSVSEHYAQRIDNIGTASFGKVVLGLTHNVPTSIFDAFSNNNVIGTLIVAILLGVSIRKLKTVDHKLDKVDGILDHVKNIVSQMTKFILALTPYGIFVLMTIAVAEKGPFIFGDFAKFIGVSYLGMLLIIVMHLIVNLWKGVNPKRYFMNVLPAMLTGFTTQSSGATLPVTISSLEKRNGVDSETANITGSLGTTMGMNACGAMWPTFMIVIGAGLTNALSGQLVFDLASVSTVMTIVLAVVISSFGIVGLPGTASFAAITAMTIMGFDAEVIGLVLTFVLSVDTLIDMGRTATNIFGVTSAATFISKHNKEWSHEVFQQEN</sequence>
<feature type="transmembrane region" description="Helical" evidence="7">
    <location>
        <begin position="290"/>
        <end position="311"/>
    </location>
</feature>
<feature type="transmembrane region" description="Helical" evidence="7">
    <location>
        <begin position="6"/>
        <end position="21"/>
    </location>
</feature>
<dbReference type="Gene3D" id="1.10.3860.10">
    <property type="entry name" value="Sodium:dicarboxylate symporter"/>
    <property type="match status" value="1"/>
</dbReference>
<feature type="transmembrane region" description="Helical" evidence="7">
    <location>
        <begin position="331"/>
        <end position="355"/>
    </location>
</feature>
<evidence type="ECO:0000256" key="2">
    <source>
        <dbReference type="ARBA" id="ARBA00006148"/>
    </source>
</evidence>
<dbReference type="EMBL" id="JAVDQD010000002">
    <property type="protein sequence ID" value="MDR6239373.1"/>
    <property type="molecule type" value="Genomic_DNA"/>
</dbReference>
<evidence type="ECO:0000256" key="6">
    <source>
        <dbReference type="ARBA" id="ARBA00023136"/>
    </source>
</evidence>
<comment type="subcellular location">
    <subcellularLocation>
        <location evidence="1">Membrane</location>
        <topology evidence="1">Multi-pass membrane protein</topology>
    </subcellularLocation>
</comment>
<organism evidence="8 9">
    <name type="scientific">Aureibacter tunicatorum</name>
    <dbReference type="NCBI Taxonomy" id="866807"/>
    <lineage>
        <taxon>Bacteria</taxon>
        <taxon>Pseudomonadati</taxon>
        <taxon>Bacteroidota</taxon>
        <taxon>Cytophagia</taxon>
        <taxon>Cytophagales</taxon>
        <taxon>Persicobacteraceae</taxon>
        <taxon>Aureibacter</taxon>
    </lineage>
</organism>
<evidence type="ECO:0000256" key="3">
    <source>
        <dbReference type="ARBA" id="ARBA00022448"/>
    </source>
</evidence>
<evidence type="ECO:0000256" key="7">
    <source>
        <dbReference type="SAM" id="Phobius"/>
    </source>
</evidence>
<evidence type="ECO:0000256" key="5">
    <source>
        <dbReference type="ARBA" id="ARBA00022989"/>
    </source>
</evidence>
<dbReference type="InterPro" id="IPR001991">
    <property type="entry name" value="Na-dicarboxylate_symporter"/>
</dbReference>
<dbReference type="Proteomes" id="UP001185092">
    <property type="component" value="Unassembled WGS sequence"/>
</dbReference>
<dbReference type="Pfam" id="PF00375">
    <property type="entry name" value="SDF"/>
    <property type="match status" value="1"/>
</dbReference>
<feature type="transmembrane region" description="Helical" evidence="7">
    <location>
        <begin position="101"/>
        <end position="123"/>
    </location>
</feature>
<dbReference type="PANTHER" id="PTHR42865">
    <property type="entry name" value="PROTON/GLUTAMATE-ASPARTATE SYMPORTER"/>
    <property type="match status" value="1"/>
</dbReference>
<dbReference type="GO" id="GO:0015184">
    <property type="term" value="F:L-cystine transmembrane transporter activity"/>
    <property type="evidence" value="ECO:0007669"/>
    <property type="project" value="TreeGrafter"/>
</dbReference>
<gene>
    <name evidence="8" type="ORF">HNQ88_002410</name>
</gene>
<dbReference type="GO" id="GO:0005886">
    <property type="term" value="C:plasma membrane"/>
    <property type="evidence" value="ECO:0007669"/>
    <property type="project" value="TreeGrafter"/>
</dbReference>
<keyword evidence="6 7" id="KW-0472">Membrane</keyword>
<evidence type="ECO:0000256" key="1">
    <source>
        <dbReference type="ARBA" id="ARBA00004141"/>
    </source>
</evidence>
<feature type="transmembrane region" description="Helical" evidence="7">
    <location>
        <begin position="367"/>
        <end position="390"/>
    </location>
</feature>
<keyword evidence="3" id="KW-0813">Transport</keyword>
<keyword evidence="5 7" id="KW-1133">Transmembrane helix</keyword>
<evidence type="ECO:0000256" key="4">
    <source>
        <dbReference type="ARBA" id="ARBA00022692"/>
    </source>
</evidence>
<evidence type="ECO:0000313" key="8">
    <source>
        <dbReference type="EMBL" id="MDR6239373.1"/>
    </source>
</evidence>
<dbReference type="InterPro" id="IPR036458">
    <property type="entry name" value="Na:dicarbo_symporter_sf"/>
</dbReference>
<protein>
    <recommendedName>
        <fullName evidence="10">Na+/H+-dicarboxylate symporter</fullName>
    </recommendedName>
</protein>
<evidence type="ECO:0000313" key="9">
    <source>
        <dbReference type="Proteomes" id="UP001185092"/>
    </source>
</evidence>
<feature type="transmembrane region" description="Helical" evidence="7">
    <location>
        <begin position="28"/>
        <end position="48"/>
    </location>
</feature>
<dbReference type="PRINTS" id="PR00173">
    <property type="entry name" value="EDTRNSPORT"/>
</dbReference>
<accession>A0AAE3XMM2</accession>
<proteinExistence type="inferred from homology"/>
<name>A0AAE3XMM2_9BACT</name>